<protein>
    <recommendedName>
        <fullName evidence="8">DNA 3'-5' helicase</fullName>
        <ecNumber evidence="8">5.6.2.4</ecNumber>
    </recommendedName>
</protein>
<evidence type="ECO:0000256" key="9">
    <source>
        <dbReference type="ARBA" id="ARBA00048988"/>
    </source>
</evidence>
<dbReference type="KEGG" id="afx:JZ786_14255"/>
<dbReference type="InterPro" id="IPR027417">
    <property type="entry name" value="P-loop_NTPase"/>
</dbReference>
<evidence type="ECO:0000256" key="5">
    <source>
        <dbReference type="ARBA" id="ARBA00022840"/>
    </source>
</evidence>
<evidence type="ECO:0000256" key="4">
    <source>
        <dbReference type="ARBA" id="ARBA00022806"/>
    </source>
</evidence>
<evidence type="ECO:0000256" key="3">
    <source>
        <dbReference type="ARBA" id="ARBA00022801"/>
    </source>
</evidence>
<dbReference type="InterPro" id="IPR050615">
    <property type="entry name" value="ATP-dep_DNA_Helicase"/>
</dbReference>
<keyword evidence="3" id="KW-0378">Hydrolase</keyword>
<dbReference type="InterPro" id="IPR032830">
    <property type="entry name" value="XPB/Ssl2_N"/>
</dbReference>
<dbReference type="GO" id="GO:0043138">
    <property type="term" value="F:3'-5' DNA helicase activity"/>
    <property type="evidence" value="ECO:0007669"/>
    <property type="project" value="UniProtKB-EC"/>
</dbReference>
<evidence type="ECO:0000256" key="2">
    <source>
        <dbReference type="ARBA" id="ARBA00022741"/>
    </source>
</evidence>
<evidence type="ECO:0000256" key="1">
    <source>
        <dbReference type="ARBA" id="ARBA00006637"/>
    </source>
</evidence>
<dbReference type="Pfam" id="PF13625">
    <property type="entry name" value="Helicase_C_3"/>
    <property type="match status" value="1"/>
</dbReference>
<dbReference type="EC" id="5.6.2.4" evidence="8"/>
<dbReference type="PANTHER" id="PTHR11274">
    <property type="entry name" value="RAD25/XP-B DNA REPAIR HELICASE"/>
    <property type="match status" value="1"/>
</dbReference>
<dbReference type="GO" id="GO:0005524">
    <property type="term" value="F:ATP binding"/>
    <property type="evidence" value="ECO:0007669"/>
    <property type="project" value="UniProtKB-KW"/>
</dbReference>
<dbReference type="SMART" id="SM00487">
    <property type="entry name" value="DEXDc"/>
    <property type="match status" value="1"/>
</dbReference>
<proteinExistence type="inferred from homology"/>
<evidence type="ECO:0000313" key="13">
    <source>
        <dbReference type="Proteomes" id="UP000663505"/>
    </source>
</evidence>
<dbReference type="RefSeq" id="WP_206655082.1">
    <property type="nucleotide sequence ID" value="NZ_CP071182.1"/>
</dbReference>
<name>A0A9X7VXQ9_9BACL</name>
<dbReference type="AlphaFoldDB" id="A0A9X7VXQ9"/>
<reference evidence="12 13" key="1">
    <citation type="submission" date="2021-02" db="EMBL/GenBank/DDBJ databases">
        <title>Alicyclobacillus curvatus sp. nov. and Alicyclobacillus mengziensis sp. nov., two acidophilic bacteria isolated from acid mine drainage.</title>
        <authorList>
            <person name="Huang Y."/>
        </authorList>
    </citation>
    <scope>NUCLEOTIDE SEQUENCE [LARGE SCALE GENOMIC DNA]</scope>
    <source>
        <strain evidence="12 13">S30H14</strain>
    </source>
</reference>
<comment type="similarity">
    <text evidence="1">Belongs to the helicase family. RAD25/XPB subfamily.</text>
</comment>
<comment type="catalytic activity">
    <reaction evidence="7">
        <text>Couples ATP hydrolysis with the unwinding of duplex DNA by translocating in the 3'-5' direction.</text>
        <dbReference type="EC" id="5.6.2.4"/>
    </reaction>
</comment>
<sequence>MLSTLVVQLDGTIVADSLDPFYEQVREQLLRFSDLVYRVERLHMYRMSRLTLWQAAARGMTARSVLEVLRRHSEHGIPYEVQQQVVTDMGWWGRIRLVFHDEHNFALTASSEDLKAIADACKLPKHLKGSLPSRWVFPMSVRASVKQTLAQKGFPCVDELGYQRAAPIELSWRANAGLRDYQAAAVESFLSADTGQSGVVVLPCGAGKTLVGIGAMVELDVETLIFAPTDTACNQWRQEILEKTTIHPSQVGMYRETGKISPVTIATYHRVAAANQKGTRRHFATLSNHRWGLVIYDEVHMLPAPLFRLAADMQSVRRLGLTATLIREDGAETDVFSLIGPKCYEAAWKDLEQQGYLAKVRCVEVRVPLPGTERETYESTDRRHRHKLAALNSAKLEILMDLARLHVNDSVLVIGHYLDHLYEAAELLSSPVVTGKTPLAEREHWFEAFRNGSLKRLVLSRVANMSVDIPCASVIIQLSGLYGSRQEEAQRLGRLLRPDSGPGVFYTVVTNHSVEADMSRHRSLFLIEQGYHYEVIDGQLIDPINHSERMIQP</sequence>
<dbReference type="InterPro" id="IPR001650">
    <property type="entry name" value="Helicase_C-like"/>
</dbReference>
<dbReference type="Proteomes" id="UP000663505">
    <property type="component" value="Chromosome"/>
</dbReference>
<dbReference type="SMART" id="SM00490">
    <property type="entry name" value="HELICc"/>
    <property type="match status" value="1"/>
</dbReference>
<feature type="domain" description="Helicase ATP-binding" evidence="10">
    <location>
        <begin position="189"/>
        <end position="343"/>
    </location>
</feature>
<accession>A0A9X7VXQ9</accession>
<dbReference type="CDD" id="cd18789">
    <property type="entry name" value="SF2_C_XPB"/>
    <property type="match status" value="1"/>
</dbReference>
<dbReference type="GO" id="GO:0003677">
    <property type="term" value="F:DNA binding"/>
    <property type="evidence" value="ECO:0007669"/>
    <property type="project" value="InterPro"/>
</dbReference>
<dbReference type="InterPro" id="IPR032438">
    <property type="entry name" value="ERCC3_RAD25_C"/>
</dbReference>
<gene>
    <name evidence="12" type="ORF">JZ786_14255</name>
</gene>
<keyword evidence="2" id="KW-0547">Nucleotide-binding</keyword>
<keyword evidence="5" id="KW-0067">ATP-binding</keyword>
<dbReference type="PROSITE" id="PS51192">
    <property type="entry name" value="HELICASE_ATP_BIND_1"/>
    <property type="match status" value="1"/>
</dbReference>
<dbReference type="PANTHER" id="PTHR11274:SF0">
    <property type="entry name" value="GENERAL TRANSCRIPTION AND DNA REPAIR FACTOR IIH HELICASE SUBUNIT XPB"/>
    <property type="match status" value="1"/>
</dbReference>
<keyword evidence="13" id="KW-1185">Reference proteome</keyword>
<evidence type="ECO:0000256" key="7">
    <source>
        <dbReference type="ARBA" id="ARBA00034617"/>
    </source>
</evidence>
<dbReference type="NCBIfam" id="NF045503">
    <property type="entry name" value="repair_heli_XPB"/>
    <property type="match status" value="1"/>
</dbReference>
<comment type="catalytic activity">
    <reaction evidence="9">
        <text>ATP + H2O = ADP + phosphate + H(+)</text>
        <dbReference type="Rhea" id="RHEA:13065"/>
        <dbReference type="ChEBI" id="CHEBI:15377"/>
        <dbReference type="ChEBI" id="CHEBI:15378"/>
        <dbReference type="ChEBI" id="CHEBI:30616"/>
        <dbReference type="ChEBI" id="CHEBI:43474"/>
        <dbReference type="ChEBI" id="CHEBI:456216"/>
        <dbReference type="EC" id="5.6.2.4"/>
    </reaction>
</comment>
<dbReference type="SUPFAM" id="SSF52540">
    <property type="entry name" value="P-loop containing nucleoside triphosphate hydrolases"/>
    <property type="match status" value="1"/>
</dbReference>
<dbReference type="GO" id="GO:0016787">
    <property type="term" value="F:hydrolase activity"/>
    <property type="evidence" value="ECO:0007669"/>
    <property type="project" value="UniProtKB-KW"/>
</dbReference>
<dbReference type="InterPro" id="IPR006935">
    <property type="entry name" value="Helicase/UvrB_N"/>
</dbReference>
<organism evidence="12 13">
    <name type="scientific">Alicyclobacillus mengziensis</name>
    <dbReference type="NCBI Taxonomy" id="2931921"/>
    <lineage>
        <taxon>Bacteria</taxon>
        <taxon>Bacillati</taxon>
        <taxon>Bacillota</taxon>
        <taxon>Bacilli</taxon>
        <taxon>Bacillales</taxon>
        <taxon>Alicyclobacillaceae</taxon>
        <taxon>Alicyclobacillus</taxon>
    </lineage>
</organism>
<evidence type="ECO:0000256" key="6">
    <source>
        <dbReference type="ARBA" id="ARBA00023235"/>
    </source>
</evidence>
<dbReference type="Pfam" id="PF04851">
    <property type="entry name" value="ResIII"/>
    <property type="match status" value="1"/>
</dbReference>
<keyword evidence="6" id="KW-0413">Isomerase</keyword>
<keyword evidence="4 12" id="KW-0347">Helicase</keyword>
<dbReference type="Pfam" id="PF16203">
    <property type="entry name" value="ERCC3_RAD25_C"/>
    <property type="match status" value="1"/>
</dbReference>
<evidence type="ECO:0000259" key="11">
    <source>
        <dbReference type="PROSITE" id="PS51194"/>
    </source>
</evidence>
<dbReference type="EMBL" id="CP071182">
    <property type="protein sequence ID" value="QSO45713.1"/>
    <property type="molecule type" value="Genomic_DNA"/>
</dbReference>
<evidence type="ECO:0000313" key="12">
    <source>
        <dbReference type="EMBL" id="QSO45713.1"/>
    </source>
</evidence>
<dbReference type="Gene3D" id="3.40.50.300">
    <property type="entry name" value="P-loop containing nucleotide triphosphate hydrolases"/>
    <property type="match status" value="2"/>
</dbReference>
<dbReference type="InterPro" id="IPR014001">
    <property type="entry name" value="Helicase_ATP-bd"/>
</dbReference>
<evidence type="ECO:0000256" key="8">
    <source>
        <dbReference type="ARBA" id="ARBA00034808"/>
    </source>
</evidence>
<feature type="domain" description="Helicase C-terminal" evidence="11">
    <location>
        <begin position="395"/>
        <end position="544"/>
    </location>
</feature>
<dbReference type="PROSITE" id="PS51194">
    <property type="entry name" value="HELICASE_CTER"/>
    <property type="match status" value="1"/>
</dbReference>
<evidence type="ECO:0000259" key="10">
    <source>
        <dbReference type="PROSITE" id="PS51192"/>
    </source>
</evidence>